<sequence>MLPLFFLLLLPVFSLAKPQAPVEISTSQSPLDDDDETSTMAPLELPFNVRVSNLMPRDCSQSCNKKLMSSLKHALGSNSDMMSGYADICSEYAETLQCLDDWRHCGSTLMFDALTSGIRYMCVDQKDAFEANLACVNEAIGEVNRDCNAQCHPESVVGGWTLKTILEKDIKLLRILDPHMATISMSESCRIAKCVLGCFKSKLNIRCNGAAGSLLTEVVLRPFASIREKSGIMSNMVALILPQQCVFLANSHELNKFRMDPKMEENLKMLYADRANQTPAPNDFDPKLIEVWSEFDEDLRPRLPRDVKSADSTPARQKAIPKFTHTLTPKTWNNFSYEFTPEVDGKFVCSIERKKAQKAVNGSGIL</sequence>
<feature type="domain" description="Chondroitin proteoglycan 4" evidence="2">
    <location>
        <begin position="59"/>
        <end position="152"/>
    </location>
</feature>
<dbReference type="Pfam" id="PF15481">
    <property type="entry name" value="CPG4"/>
    <property type="match status" value="1"/>
</dbReference>
<dbReference type="PANTHER" id="PTHR37442">
    <property type="entry name" value="F18A1.7 PROTEIN-RELATED"/>
    <property type="match status" value="1"/>
</dbReference>
<evidence type="ECO:0000313" key="3">
    <source>
        <dbReference type="Proteomes" id="UP000492821"/>
    </source>
</evidence>
<keyword evidence="1" id="KW-0732">Signal</keyword>
<reference evidence="4" key="2">
    <citation type="submission" date="2020-10" db="UniProtKB">
        <authorList>
            <consortium name="WormBaseParasite"/>
        </authorList>
    </citation>
    <scope>IDENTIFICATION</scope>
</reference>
<dbReference type="WBParaSite" id="Pan_g17307.t2">
    <property type="protein sequence ID" value="Pan_g17307.t2"/>
    <property type="gene ID" value="Pan_g17307"/>
</dbReference>
<organism evidence="3 4">
    <name type="scientific">Panagrellus redivivus</name>
    <name type="common">Microworm</name>
    <dbReference type="NCBI Taxonomy" id="6233"/>
    <lineage>
        <taxon>Eukaryota</taxon>
        <taxon>Metazoa</taxon>
        <taxon>Ecdysozoa</taxon>
        <taxon>Nematoda</taxon>
        <taxon>Chromadorea</taxon>
        <taxon>Rhabditida</taxon>
        <taxon>Tylenchina</taxon>
        <taxon>Panagrolaimomorpha</taxon>
        <taxon>Panagrolaimoidea</taxon>
        <taxon>Panagrolaimidae</taxon>
        <taxon>Panagrellus</taxon>
    </lineage>
</organism>
<dbReference type="InterPro" id="IPR029153">
    <property type="entry name" value="CPG4"/>
</dbReference>
<keyword evidence="3" id="KW-1185">Reference proteome</keyword>
<dbReference type="Proteomes" id="UP000492821">
    <property type="component" value="Unassembled WGS sequence"/>
</dbReference>
<feature type="chain" id="PRO_5028961188" evidence="1">
    <location>
        <begin position="17"/>
        <end position="366"/>
    </location>
</feature>
<dbReference type="PANTHER" id="PTHR37442:SF2">
    <property type="entry name" value="CHONDROITIN PROTEOGLYCAN 4"/>
    <property type="match status" value="1"/>
</dbReference>
<evidence type="ECO:0000313" key="4">
    <source>
        <dbReference type="WBParaSite" id="Pan_g17307.t2"/>
    </source>
</evidence>
<dbReference type="InterPro" id="IPR053123">
    <property type="entry name" value="CPG4-like"/>
</dbReference>
<accession>A0A7E4V6U2</accession>
<dbReference type="AlphaFoldDB" id="A0A7E4V6U2"/>
<evidence type="ECO:0000259" key="2">
    <source>
        <dbReference type="Pfam" id="PF15481"/>
    </source>
</evidence>
<reference evidence="3" key="1">
    <citation type="journal article" date="2013" name="Genetics">
        <title>The draft genome and transcriptome of Panagrellus redivivus are shaped by the harsh demands of a free-living lifestyle.</title>
        <authorList>
            <person name="Srinivasan J."/>
            <person name="Dillman A.R."/>
            <person name="Macchietto M.G."/>
            <person name="Heikkinen L."/>
            <person name="Lakso M."/>
            <person name="Fracchia K.M."/>
            <person name="Antoshechkin I."/>
            <person name="Mortazavi A."/>
            <person name="Wong G."/>
            <person name="Sternberg P.W."/>
        </authorList>
    </citation>
    <scope>NUCLEOTIDE SEQUENCE [LARGE SCALE GENOMIC DNA]</scope>
    <source>
        <strain evidence="3">MT8872</strain>
    </source>
</reference>
<feature type="signal peptide" evidence="1">
    <location>
        <begin position="1"/>
        <end position="16"/>
    </location>
</feature>
<name>A0A7E4V6U2_PANRE</name>
<proteinExistence type="predicted"/>
<evidence type="ECO:0000256" key="1">
    <source>
        <dbReference type="SAM" id="SignalP"/>
    </source>
</evidence>
<protein>
    <submittedName>
        <fullName evidence="4">CPG4 domain-containing protein</fullName>
    </submittedName>
</protein>